<proteinExistence type="predicted"/>
<accession>A0A7R9GBZ7</accession>
<protein>
    <submittedName>
        <fullName evidence="3">Uncharacterized protein</fullName>
    </submittedName>
</protein>
<dbReference type="Proteomes" id="UP000678499">
    <property type="component" value="Unassembled WGS sequence"/>
</dbReference>
<feature type="compositionally biased region" description="Low complexity" evidence="1">
    <location>
        <begin position="219"/>
        <end position="238"/>
    </location>
</feature>
<evidence type="ECO:0000313" key="3">
    <source>
        <dbReference type="EMBL" id="CAD7275174.1"/>
    </source>
</evidence>
<dbReference type="EMBL" id="CAJPEX010000367">
    <property type="protein sequence ID" value="CAG0915326.1"/>
    <property type="molecule type" value="Genomic_DNA"/>
</dbReference>
<sequence>MLGYAFSAGCFLICLSSVDSILIEFVPRIQQPVMGYQELQADDSTFTEKPIFLKLLGRTGEHHTIALMPNVVVDLGNLLDGVNTKPFSQNPEFPFTLPKPPEIKQPAKMPLSPLLPETFDHSPKLPVDNSFPLQNQFDEIAKTESMQAQIQTQPSFQNKPPEMLRIIDHRPAILVEDSIPRSYAFDKIATQAWSTEYTLKPQNAFQQPHVHDKQDNRQDPQSQRDQSPQINQQQNIPQNTHRSMDPQIRKNIIPTVTHLSFSIGADESGSNPPTSRTVYGNFKEEVAPYATKNYPPTTQIFSRDFREEIPSNTMKNYPPETSTWLSARNVPVEVFTPEKTKVNEPVIIPTLKTQQQNFVLIPQLVWNHEHERIPTKEIPVTNRTTEAMSKRPPMLSTSSQLHNQMNITEMHKLAQLHTLQAEAGKRNELFRMSEGAEGSKKLQTVFSTTEGSTTRITRPTEGKSQGWQQTFSVTERSAEATITYSGNLKNGTKLLNESKVKAVAPVERIGFSPQSRLPEVRTTTTIPDPISTWRDINNDFKEPVFQKVLNNQMETTTTKTKNPSTRGNMSSETTKPNEYSWYRIKKTAGRSPRSTFETKTAEQSKLNKENVRELLIRVIQHGLDFKSELENAARRNATSQRTTIQSTTKVYSVERLKPEQVKTKQQKALKNAKSGNIWPLRNRKKFDKTINKKKLGNFA</sequence>
<reference evidence="3" key="1">
    <citation type="submission" date="2020-11" db="EMBL/GenBank/DDBJ databases">
        <authorList>
            <person name="Tran Van P."/>
        </authorList>
    </citation>
    <scope>NUCLEOTIDE SEQUENCE</scope>
</reference>
<evidence type="ECO:0000256" key="2">
    <source>
        <dbReference type="SAM" id="SignalP"/>
    </source>
</evidence>
<evidence type="ECO:0000256" key="1">
    <source>
        <dbReference type="SAM" id="MobiDB-lite"/>
    </source>
</evidence>
<feature type="compositionally biased region" description="Basic and acidic residues" evidence="1">
    <location>
        <begin position="209"/>
        <end position="218"/>
    </location>
</feature>
<gene>
    <name evidence="3" type="ORF">NMOB1V02_LOCUS2974</name>
</gene>
<organism evidence="3">
    <name type="scientific">Notodromas monacha</name>
    <dbReference type="NCBI Taxonomy" id="399045"/>
    <lineage>
        <taxon>Eukaryota</taxon>
        <taxon>Metazoa</taxon>
        <taxon>Ecdysozoa</taxon>
        <taxon>Arthropoda</taxon>
        <taxon>Crustacea</taxon>
        <taxon>Oligostraca</taxon>
        <taxon>Ostracoda</taxon>
        <taxon>Podocopa</taxon>
        <taxon>Podocopida</taxon>
        <taxon>Cypridocopina</taxon>
        <taxon>Cypridoidea</taxon>
        <taxon>Cyprididae</taxon>
        <taxon>Notodromas</taxon>
    </lineage>
</organism>
<feature type="region of interest" description="Disordered" evidence="1">
    <location>
        <begin position="555"/>
        <end position="575"/>
    </location>
</feature>
<feature type="compositionally biased region" description="Polar residues" evidence="1">
    <location>
        <begin position="562"/>
        <end position="575"/>
    </location>
</feature>
<feature type="region of interest" description="Disordered" evidence="1">
    <location>
        <begin position="206"/>
        <end position="245"/>
    </location>
</feature>
<feature type="signal peptide" evidence="2">
    <location>
        <begin position="1"/>
        <end position="20"/>
    </location>
</feature>
<dbReference type="EMBL" id="OA882404">
    <property type="protein sequence ID" value="CAD7275174.1"/>
    <property type="molecule type" value="Genomic_DNA"/>
</dbReference>
<feature type="region of interest" description="Disordered" evidence="1">
    <location>
        <begin position="445"/>
        <end position="464"/>
    </location>
</feature>
<keyword evidence="4" id="KW-1185">Reference proteome</keyword>
<evidence type="ECO:0000313" key="4">
    <source>
        <dbReference type="Proteomes" id="UP000678499"/>
    </source>
</evidence>
<dbReference type="AlphaFoldDB" id="A0A7R9GBZ7"/>
<name>A0A7R9GBZ7_9CRUS</name>
<keyword evidence="2" id="KW-0732">Signal</keyword>
<feature type="chain" id="PRO_5036403244" evidence="2">
    <location>
        <begin position="21"/>
        <end position="699"/>
    </location>
</feature>